<gene>
    <name evidence="1" type="ORF">TSUD_204640</name>
</gene>
<evidence type="ECO:0000313" key="2">
    <source>
        <dbReference type="Proteomes" id="UP000242715"/>
    </source>
</evidence>
<dbReference type="AlphaFoldDB" id="A0A2Z6MZU0"/>
<dbReference type="EMBL" id="DF973392">
    <property type="protein sequence ID" value="GAU29270.1"/>
    <property type="molecule type" value="Genomic_DNA"/>
</dbReference>
<proteinExistence type="predicted"/>
<evidence type="ECO:0000313" key="1">
    <source>
        <dbReference type="EMBL" id="GAU29270.1"/>
    </source>
</evidence>
<dbReference type="Proteomes" id="UP000242715">
    <property type="component" value="Unassembled WGS sequence"/>
</dbReference>
<organism evidence="1 2">
    <name type="scientific">Trifolium subterraneum</name>
    <name type="common">Subterranean clover</name>
    <dbReference type="NCBI Taxonomy" id="3900"/>
    <lineage>
        <taxon>Eukaryota</taxon>
        <taxon>Viridiplantae</taxon>
        <taxon>Streptophyta</taxon>
        <taxon>Embryophyta</taxon>
        <taxon>Tracheophyta</taxon>
        <taxon>Spermatophyta</taxon>
        <taxon>Magnoliopsida</taxon>
        <taxon>eudicotyledons</taxon>
        <taxon>Gunneridae</taxon>
        <taxon>Pentapetalae</taxon>
        <taxon>rosids</taxon>
        <taxon>fabids</taxon>
        <taxon>Fabales</taxon>
        <taxon>Fabaceae</taxon>
        <taxon>Papilionoideae</taxon>
        <taxon>50 kb inversion clade</taxon>
        <taxon>NPAAA clade</taxon>
        <taxon>Hologalegina</taxon>
        <taxon>IRL clade</taxon>
        <taxon>Trifolieae</taxon>
        <taxon>Trifolium</taxon>
    </lineage>
</organism>
<sequence>MCADLMTTRVTSCNCVEWTVEICVSGSTVQYNAVEIRLFPTVSGGSDGFGGGGKTIARRGSVVVSGQVSGGLGSGKRKSEFLTGGSGLGEVVPGGVASGGFGQSGRLCDCSICFSDISIAHSKSE</sequence>
<name>A0A2Z6MZU0_TRISU</name>
<reference evidence="2" key="1">
    <citation type="journal article" date="2017" name="Front. Plant Sci.">
        <title>Climate Clever Clovers: New Paradigm to Reduce the Environmental Footprint of Ruminants by Breeding Low Methanogenic Forages Utilizing Haplotype Variation.</title>
        <authorList>
            <person name="Kaur P."/>
            <person name="Appels R."/>
            <person name="Bayer P.E."/>
            <person name="Keeble-Gagnere G."/>
            <person name="Wang J."/>
            <person name="Hirakawa H."/>
            <person name="Shirasawa K."/>
            <person name="Vercoe P."/>
            <person name="Stefanova K."/>
            <person name="Durmic Z."/>
            <person name="Nichols P."/>
            <person name="Revell C."/>
            <person name="Isobe S.N."/>
            <person name="Edwards D."/>
            <person name="Erskine W."/>
        </authorList>
    </citation>
    <scope>NUCLEOTIDE SEQUENCE [LARGE SCALE GENOMIC DNA]</scope>
    <source>
        <strain evidence="2">cv. Daliak</strain>
    </source>
</reference>
<accession>A0A2Z6MZU0</accession>
<keyword evidence="2" id="KW-1185">Reference proteome</keyword>
<protein>
    <submittedName>
        <fullName evidence="1">Uncharacterized protein</fullName>
    </submittedName>
</protein>